<dbReference type="EMBL" id="CADEHS020000267">
    <property type="protein sequence ID" value="CAG9951325.1"/>
    <property type="molecule type" value="Genomic_DNA"/>
</dbReference>
<protein>
    <submittedName>
        <fullName evidence="1">Uncharacterized protein</fullName>
    </submittedName>
</protein>
<dbReference type="Proteomes" id="UP000836387">
    <property type="component" value="Unassembled WGS sequence"/>
</dbReference>
<reference evidence="1" key="1">
    <citation type="submission" date="2020-04" db="EMBL/GenBank/DDBJ databases">
        <authorList>
            <person name="Broberg M."/>
        </authorList>
    </citation>
    <scope>NUCLEOTIDE SEQUENCE</scope>
</reference>
<evidence type="ECO:0000313" key="2">
    <source>
        <dbReference type="Proteomes" id="UP000836387"/>
    </source>
</evidence>
<accession>A0ACA9UDA6</accession>
<sequence>MAATTAEEAGALKSNQARGRLEAIIAVGKAWIHTRHLYLGGRESRFVNTEAVRPCFVVNDFMLVY</sequence>
<keyword evidence="2" id="KW-1185">Reference proteome</keyword>
<proteinExistence type="predicted"/>
<evidence type="ECO:0000313" key="1">
    <source>
        <dbReference type="EMBL" id="CAG9951325.1"/>
    </source>
</evidence>
<name>A0ACA9UDA6_BIOOC</name>
<gene>
    <name evidence="1" type="ORF">CRV2_00018655</name>
</gene>
<comment type="caution">
    <text evidence="1">The sequence shown here is derived from an EMBL/GenBank/DDBJ whole genome shotgun (WGS) entry which is preliminary data.</text>
</comment>
<organism evidence="1 2">
    <name type="scientific">Clonostachys rosea f. rosea IK726</name>
    <dbReference type="NCBI Taxonomy" id="1349383"/>
    <lineage>
        <taxon>Eukaryota</taxon>
        <taxon>Fungi</taxon>
        <taxon>Dikarya</taxon>
        <taxon>Ascomycota</taxon>
        <taxon>Pezizomycotina</taxon>
        <taxon>Sordariomycetes</taxon>
        <taxon>Hypocreomycetidae</taxon>
        <taxon>Hypocreales</taxon>
        <taxon>Bionectriaceae</taxon>
        <taxon>Clonostachys</taxon>
    </lineage>
</organism>
<reference evidence="1" key="2">
    <citation type="submission" date="2021-10" db="EMBL/GenBank/DDBJ databases">
        <authorList>
            <person name="Piombo E."/>
        </authorList>
    </citation>
    <scope>NUCLEOTIDE SEQUENCE</scope>
</reference>